<organism evidence="1 2">
    <name type="scientific">Stylosanthes scabra</name>
    <dbReference type="NCBI Taxonomy" id="79078"/>
    <lineage>
        <taxon>Eukaryota</taxon>
        <taxon>Viridiplantae</taxon>
        <taxon>Streptophyta</taxon>
        <taxon>Embryophyta</taxon>
        <taxon>Tracheophyta</taxon>
        <taxon>Spermatophyta</taxon>
        <taxon>Magnoliopsida</taxon>
        <taxon>eudicotyledons</taxon>
        <taxon>Gunneridae</taxon>
        <taxon>Pentapetalae</taxon>
        <taxon>rosids</taxon>
        <taxon>fabids</taxon>
        <taxon>Fabales</taxon>
        <taxon>Fabaceae</taxon>
        <taxon>Papilionoideae</taxon>
        <taxon>50 kb inversion clade</taxon>
        <taxon>dalbergioids sensu lato</taxon>
        <taxon>Dalbergieae</taxon>
        <taxon>Pterocarpus clade</taxon>
        <taxon>Stylosanthes</taxon>
    </lineage>
</organism>
<gene>
    <name evidence="1" type="ORF">PIB30_037160</name>
</gene>
<accession>A0ABU6TDE1</accession>
<evidence type="ECO:0000313" key="2">
    <source>
        <dbReference type="Proteomes" id="UP001341840"/>
    </source>
</evidence>
<dbReference type="Proteomes" id="UP001341840">
    <property type="component" value="Unassembled WGS sequence"/>
</dbReference>
<keyword evidence="2" id="KW-1185">Reference proteome</keyword>
<sequence length="95" mass="10697">MYLTGNLRFSPLSYFPRAGYHPKDDVDKDRWIEDSIPYMRATAYLHLFARGASSQGVVRQTDRVRSVLELPVRIHGSASHTLRSFVSSSEGPAEA</sequence>
<protein>
    <submittedName>
        <fullName evidence="1">Uncharacterized protein</fullName>
    </submittedName>
</protein>
<comment type="caution">
    <text evidence="1">The sequence shown here is derived from an EMBL/GenBank/DDBJ whole genome shotgun (WGS) entry which is preliminary data.</text>
</comment>
<reference evidence="1 2" key="1">
    <citation type="journal article" date="2023" name="Plants (Basel)">
        <title>Bridging the Gap: Combining Genomics and Transcriptomics Approaches to Understand Stylosanthes scabra, an Orphan Legume from the Brazilian Caatinga.</title>
        <authorList>
            <person name="Ferreira-Neto J.R.C."/>
            <person name="da Silva M.D."/>
            <person name="Binneck E."/>
            <person name="de Melo N.F."/>
            <person name="da Silva R.H."/>
            <person name="de Melo A.L.T.M."/>
            <person name="Pandolfi V."/>
            <person name="Bustamante F.O."/>
            <person name="Brasileiro-Vidal A.C."/>
            <person name="Benko-Iseppon A.M."/>
        </authorList>
    </citation>
    <scope>NUCLEOTIDE SEQUENCE [LARGE SCALE GENOMIC DNA]</scope>
    <source>
        <tissue evidence="1">Leaves</tissue>
    </source>
</reference>
<dbReference type="EMBL" id="JASCZI010090806">
    <property type="protein sequence ID" value="MED6146715.1"/>
    <property type="molecule type" value="Genomic_DNA"/>
</dbReference>
<evidence type="ECO:0000313" key="1">
    <source>
        <dbReference type="EMBL" id="MED6146715.1"/>
    </source>
</evidence>
<proteinExistence type="predicted"/>
<name>A0ABU6TDE1_9FABA</name>